<evidence type="ECO:0000256" key="1">
    <source>
        <dbReference type="SAM" id="MobiDB-lite"/>
    </source>
</evidence>
<keyword evidence="4" id="KW-1185">Reference proteome</keyword>
<evidence type="ECO:0000313" key="5">
    <source>
        <dbReference type="Proteomes" id="UP000553957"/>
    </source>
</evidence>
<accession>A0A7Y4KVM2</accession>
<dbReference type="AlphaFoldDB" id="A0A7Y4KVM2"/>
<dbReference type="EMBL" id="JACHKF010000001">
    <property type="protein sequence ID" value="MBB6567850.1"/>
    <property type="molecule type" value="Genomic_DNA"/>
</dbReference>
<gene>
    <name evidence="2" type="ORF">HNR71_003487</name>
    <name evidence="3" type="ORF">HPO96_04780</name>
</gene>
<proteinExistence type="predicted"/>
<dbReference type="RefSeq" id="WP_171671297.1">
    <property type="nucleotide sequence ID" value="NZ_BAAAGT010000003.1"/>
</dbReference>
<evidence type="ECO:0000313" key="4">
    <source>
        <dbReference type="Proteomes" id="UP000534306"/>
    </source>
</evidence>
<evidence type="ECO:0000313" key="2">
    <source>
        <dbReference type="EMBL" id="MBB6567850.1"/>
    </source>
</evidence>
<reference evidence="3 4" key="1">
    <citation type="submission" date="2020-05" db="EMBL/GenBank/DDBJ databases">
        <title>Genome sequence of Kribbella sandramycini ATCC 39419.</title>
        <authorList>
            <person name="Maclea K.S."/>
            <person name="Fair J.L."/>
        </authorList>
    </citation>
    <scope>NUCLEOTIDE SEQUENCE [LARGE SCALE GENOMIC DNA]</scope>
    <source>
        <strain evidence="3 4">ATCC 39419</strain>
    </source>
</reference>
<reference evidence="2 5" key="2">
    <citation type="submission" date="2020-08" db="EMBL/GenBank/DDBJ databases">
        <title>Sequencing the genomes of 1000 actinobacteria strains.</title>
        <authorList>
            <person name="Klenk H.-P."/>
        </authorList>
    </citation>
    <scope>NUCLEOTIDE SEQUENCE [LARGE SCALE GENOMIC DNA]</scope>
    <source>
        <strain evidence="2 5">DSM 15626</strain>
    </source>
</reference>
<protein>
    <submittedName>
        <fullName evidence="3">DUF3592 domain-containing protein</fullName>
    </submittedName>
</protein>
<organism evidence="3 4">
    <name type="scientific">Kribbella sandramycini</name>
    <dbReference type="NCBI Taxonomy" id="60450"/>
    <lineage>
        <taxon>Bacteria</taxon>
        <taxon>Bacillati</taxon>
        <taxon>Actinomycetota</taxon>
        <taxon>Actinomycetes</taxon>
        <taxon>Propionibacteriales</taxon>
        <taxon>Kribbellaceae</taxon>
        <taxon>Kribbella</taxon>
    </lineage>
</organism>
<dbReference type="Proteomes" id="UP000534306">
    <property type="component" value="Unassembled WGS sequence"/>
</dbReference>
<name>A0A7Y4KVM2_9ACTN</name>
<evidence type="ECO:0000313" key="3">
    <source>
        <dbReference type="EMBL" id="NOL39555.1"/>
    </source>
</evidence>
<sequence>MSVFVGWWMALALNGLQERGEVVTGTVVKVDDSGRHQSIKVQYTTKAGRKVTASTRNFRQAVVGQPIEIRYDREHPGRMAVADWDLDSTFPKYLSAGVAVLFVVGSAASMYRKSSRTLLPGGRSDDESGRPPVRG</sequence>
<comment type="caution">
    <text evidence="3">The sequence shown here is derived from an EMBL/GenBank/DDBJ whole genome shotgun (WGS) entry which is preliminary data.</text>
</comment>
<dbReference type="Proteomes" id="UP000553957">
    <property type="component" value="Unassembled WGS sequence"/>
</dbReference>
<feature type="region of interest" description="Disordered" evidence="1">
    <location>
        <begin position="116"/>
        <end position="135"/>
    </location>
</feature>
<dbReference type="EMBL" id="JABJRC010000001">
    <property type="protein sequence ID" value="NOL39555.1"/>
    <property type="molecule type" value="Genomic_DNA"/>
</dbReference>